<evidence type="ECO:0000259" key="5">
    <source>
        <dbReference type="Pfam" id="PF13695"/>
    </source>
</evidence>
<dbReference type="AlphaFoldDB" id="A0A9P5SHS2"/>
<dbReference type="InterPro" id="IPR027377">
    <property type="entry name" value="ZAR1/RTP1-5-like_Znf-3CxxC"/>
</dbReference>
<feature type="domain" description="3CxxC-type" evidence="5">
    <location>
        <begin position="142"/>
        <end position="193"/>
    </location>
</feature>
<keyword evidence="1" id="KW-0479">Metal-binding</keyword>
<evidence type="ECO:0000313" key="6">
    <source>
        <dbReference type="EMBL" id="KAF9327982.1"/>
    </source>
</evidence>
<evidence type="ECO:0000256" key="2">
    <source>
        <dbReference type="ARBA" id="ARBA00022771"/>
    </source>
</evidence>
<dbReference type="Proteomes" id="UP000696485">
    <property type="component" value="Unassembled WGS sequence"/>
</dbReference>
<accession>A0A9P5SHS2</accession>
<reference evidence="6" key="1">
    <citation type="journal article" date="2020" name="Fungal Divers.">
        <title>Resolving the Mortierellaceae phylogeny through synthesis of multi-gene phylogenetics and phylogenomics.</title>
        <authorList>
            <person name="Vandepol N."/>
            <person name="Liber J."/>
            <person name="Desiro A."/>
            <person name="Na H."/>
            <person name="Kennedy M."/>
            <person name="Barry K."/>
            <person name="Grigoriev I.V."/>
            <person name="Miller A.N."/>
            <person name="O'Donnell K."/>
            <person name="Stajich J.E."/>
            <person name="Bonito G."/>
        </authorList>
    </citation>
    <scope>NUCLEOTIDE SEQUENCE</scope>
    <source>
        <strain evidence="6">NVP1</strain>
    </source>
</reference>
<dbReference type="GO" id="GO:0008270">
    <property type="term" value="F:zinc ion binding"/>
    <property type="evidence" value="ECO:0007669"/>
    <property type="project" value="UniProtKB-KW"/>
</dbReference>
<keyword evidence="2" id="KW-0863">Zinc-finger</keyword>
<proteinExistence type="predicted"/>
<feature type="non-terminal residue" evidence="6">
    <location>
        <position position="217"/>
    </location>
</feature>
<feature type="compositionally biased region" description="Basic and acidic residues" evidence="4">
    <location>
        <begin position="96"/>
        <end position="106"/>
    </location>
</feature>
<dbReference type="Pfam" id="PF13695">
    <property type="entry name" value="Zn_ribbon_3CxxC"/>
    <property type="match status" value="1"/>
</dbReference>
<protein>
    <recommendedName>
        <fullName evidence="5">3CxxC-type domain-containing protein</fullName>
    </recommendedName>
</protein>
<keyword evidence="3" id="KW-0862">Zinc</keyword>
<feature type="compositionally biased region" description="Basic and acidic residues" evidence="4">
    <location>
        <begin position="73"/>
        <end position="84"/>
    </location>
</feature>
<gene>
    <name evidence="6" type="ORF">BG006_008774</name>
</gene>
<evidence type="ECO:0000256" key="4">
    <source>
        <dbReference type="SAM" id="MobiDB-lite"/>
    </source>
</evidence>
<name>A0A9P5SHS2_9FUNG</name>
<dbReference type="EMBL" id="JAAAUY010000607">
    <property type="protein sequence ID" value="KAF9327982.1"/>
    <property type="molecule type" value="Genomic_DNA"/>
</dbReference>
<evidence type="ECO:0000256" key="1">
    <source>
        <dbReference type="ARBA" id="ARBA00022723"/>
    </source>
</evidence>
<sequence length="217" mass="24458">MAVPNRSIIGGFYSNLLKLDTDALKAIPIKDQSKWARRLIDAERNRRKSNGDATPTKAERTRIISFGEGKKIDTEATSTAKDEPPTATTSTKKKANNKEKLPARKEVDGEPLHEHIANILDYHVSYDKNVYCRSLRERSLAIFGKLRCPRPTCRKKWASGICATVLEFSPPSMTYRTTIHSQGCRACGDFAEPQLDLESYTSKVKWVLDLWTGNREA</sequence>
<organism evidence="6 7">
    <name type="scientific">Podila minutissima</name>
    <dbReference type="NCBI Taxonomy" id="64525"/>
    <lineage>
        <taxon>Eukaryota</taxon>
        <taxon>Fungi</taxon>
        <taxon>Fungi incertae sedis</taxon>
        <taxon>Mucoromycota</taxon>
        <taxon>Mortierellomycotina</taxon>
        <taxon>Mortierellomycetes</taxon>
        <taxon>Mortierellales</taxon>
        <taxon>Mortierellaceae</taxon>
        <taxon>Podila</taxon>
    </lineage>
</organism>
<evidence type="ECO:0000256" key="3">
    <source>
        <dbReference type="ARBA" id="ARBA00022833"/>
    </source>
</evidence>
<evidence type="ECO:0000313" key="7">
    <source>
        <dbReference type="Proteomes" id="UP000696485"/>
    </source>
</evidence>
<comment type="caution">
    <text evidence="6">The sequence shown here is derived from an EMBL/GenBank/DDBJ whole genome shotgun (WGS) entry which is preliminary data.</text>
</comment>
<keyword evidence="7" id="KW-1185">Reference proteome</keyword>
<feature type="region of interest" description="Disordered" evidence="4">
    <location>
        <begin position="73"/>
        <end position="106"/>
    </location>
</feature>